<dbReference type="Proteomes" id="UP001203058">
    <property type="component" value="Unassembled WGS sequence"/>
</dbReference>
<keyword evidence="3" id="KW-1185">Reference proteome</keyword>
<accession>A0ABS9VNY8</accession>
<dbReference type="InterPro" id="IPR046913">
    <property type="entry name" value="ABC-3C_CTD7"/>
</dbReference>
<sequence>MKDVEDEEALEPLDGRIFVRQIKALNAGSSRIRRAQKDFFKSGAQRSKWVREFKVNPDELAAYDQSLAERWERKSAILRDELDSSADDVAKCKWGRTLLGWAEEQEVPIRNARAQFLTSGSYHALADQMKVGWHPDYEALFKDG</sequence>
<dbReference type="Pfam" id="PF20283">
    <property type="entry name" value="CTD7"/>
    <property type="match status" value="1"/>
</dbReference>
<name>A0ABS9VNY8_9SPHN</name>
<protein>
    <recommendedName>
        <fullName evidence="1">ABC-three component systems C-terminal domain-containing protein</fullName>
    </recommendedName>
</protein>
<organism evidence="2 3">
    <name type="scientific">Sphingomonas telluris</name>
    <dbReference type="NCBI Taxonomy" id="2907998"/>
    <lineage>
        <taxon>Bacteria</taxon>
        <taxon>Pseudomonadati</taxon>
        <taxon>Pseudomonadota</taxon>
        <taxon>Alphaproteobacteria</taxon>
        <taxon>Sphingomonadales</taxon>
        <taxon>Sphingomonadaceae</taxon>
        <taxon>Sphingomonas</taxon>
    </lineage>
</organism>
<evidence type="ECO:0000313" key="2">
    <source>
        <dbReference type="EMBL" id="MCH8616690.1"/>
    </source>
</evidence>
<evidence type="ECO:0000259" key="1">
    <source>
        <dbReference type="Pfam" id="PF20283"/>
    </source>
</evidence>
<evidence type="ECO:0000313" key="3">
    <source>
        <dbReference type="Proteomes" id="UP001203058"/>
    </source>
</evidence>
<feature type="domain" description="ABC-three component systems C-terminal" evidence="1">
    <location>
        <begin position="18"/>
        <end position="139"/>
    </location>
</feature>
<reference evidence="2 3" key="1">
    <citation type="submission" date="2022-03" db="EMBL/GenBank/DDBJ databases">
        <authorList>
            <person name="Jo J.-H."/>
            <person name="Im W.-T."/>
        </authorList>
    </citation>
    <scope>NUCLEOTIDE SEQUENCE [LARGE SCALE GENOMIC DNA]</scope>
    <source>
        <strain evidence="2 3">SM33</strain>
    </source>
</reference>
<dbReference type="RefSeq" id="WP_241447587.1">
    <property type="nucleotide sequence ID" value="NZ_JAKZHW010000002.1"/>
</dbReference>
<dbReference type="EMBL" id="JAKZHW010000002">
    <property type="protein sequence ID" value="MCH8616690.1"/>
    <property type="molecule type" value="Genomic_DNA"/>
</dbReference>
<gene>
    <name evidence="2" type="ORF">LZ016_11340</name>
</gene>
<proteinExistence type="predicted"/>
<comment type="caution">
    <text evidence="2">The sequence shown here is derived from an EMBL/GenBank/DDBJ whole genome shotgun (WGS) entry which is preliminary data.</text>
</comment>